<proteinExistence type="inferred from homology"/>
<evidence type="ECO:0000313" key="7">
    <source>
        <dbReference type="Proteomes" id="UP001168528"/>
    </source>
</evidence>
<keyword evidence="4 5" id="KW-0012">Acyltransferase</keyword>
<comment type="similarity">
    <text evidence="1 5">Belongs to the antibiotic N-acetyltransferase family.</text>
</comment>
<gene>
    <name evidence="6" type="primary">aac(3)</name>
    <name evidence="6" type="ORF">Q0590_11585</name>
</gene>
<comment type="caution">
    <text evidence="6">The sequence shown here is derived from an EMBL/GenBank/DDBJ whole genome shotgun (WGS) entry which is preliminary data.</text>
</comment>
<accession>A0ABT8R471</accession>
<dbReference type="NCBIfam" id="NF033082">
    <property type="entry name" value="AAC_3"/>
    <property type="match status" value="1"/>
</dbReference>
<protein>
    <recommendedName>
        <fullName evidence="2 5">Aminoglycoside N(3)-acetyltransferase</fullName>
        <ecNumber evidence="5">2.3.1.-</ecNumber>
    </recommendedName>
</protein>
<evidence type="ECO:0000256" key="3">
    <source>
        <dbReference type="ARBA" id="ARBA00022679"/>
    </source>
</evidence>
<dbReference type="SUPFAM" id="SSF110710">
    <property type="entry name" value="TTHA0583/YokD-like"/>
    <property type="match status" value="1"/>
</dbReference>
<evidence type="ECO:0000256" key="4">
    <source>
        <dbReference type="ARBA" id="ARBA00023315"/>
    </source>
</evidence>
<evidence type="ECO:0000256" key="5">
    <source>
        <dbReference type="RuleBase" id="RU365031"/>
    </source>
</evidence>
<dbReference type="RefSeq" id="WP_302037704.1">
    <property type="nucleotide sequence ID" value="NZ_JAUKPO010000005.1"/>
</dbReference>
<keyword evidence="3 5" id="KW-0808">Transferase</keyword>
<dbReference type="EC" id="2.3.1.-" evidence="5"/>
<dbReference type="InterPro" id="IPR028345">
    <property type="entry name" value="Antibiotic_NAT-like"/>
</dbReference>
<dbReference type="PANTHER" id="PTHR11104:SF0">
    <property type="entry name" value="SPBETA PROPHAGE-DERIVED AMINOGLYCOSIDE N(3')-ACETYLTRANSFERASE-LIKE PROTEIN YOKD"/>
    <property type="match status" value="1"/>
</dbReference>
<dbReference type="Proteomes" id="UP001168528">
    <property type="component" value="Unassembled WGS sequence"/>
</dbReference>
<sequence>MDIQPDRPVTKSQLKAYFSKLGITPGQTVMLHISVKSIGWLVGGPEIIIRALLELLDQEGTLMMYIGWEDSPYTMEGWSPEMKSAYLRECTPYDPETARAVVDWSILAELFRKWPGARRSMHPDGSFAAVGKHAAFLTKDHSLKYGYGIHSPLAKLIALQGYVALIGAPLTTVTLLHHAEDRAAIPAKKIVRYSMPMLGSNGLTEWVGIEEFDTSEGVVDGYKGDYFLDLMNQYLLENQITPHKVGNATSYLFNATRLNSYAVHWMEQHLNKRQG</sequence>
<evidence type="ECO:0000256" key="2">
    <source>
        <dbReference type="ARBA" id="ARBA00012882"/>
    </source>
</evidence>
<name>A0ABT8R471_9BACT</name>
<reference evidence="6" key="1">
    <citation type="submission" date="2023-07" db="EMBL/GenBank/DDBJ databases">
        <title>The genome sequence of Rhodocytophaga aerolata KACC 12507.</title>
        <authorList>
            <person name="Zhang X."/>
        </authorList>
    </citation>
    <scope>NUCLEOTIDE SEQUENCE</scope>
    <source>
        <strain evidence="6">KACC 12507</strain>
    </source>
</reference>
<organism evidence="6 7">
    <name type="scientific">Rhodocytophaga aerolata</name>
    <dbReference type="NCBI Taxonomy" id="455078"/>
    <lineage>
        <taxon>Bacteria</taxon>
        <taxon>Pseudomonadati</taxon>
        <taxon>Bacteroidota</taxon>
        <taxon>Cytophagia</taxon>
        <taxon>Cytophagales</taxon>
        <taxon>Rhodocytophagaceae</taxon>
        <taxon>Rhodocytophaga</taxon>
    </lineage>
</organism>
<dbReference type="EMBL" id="JAUKPO010000005">
    <property type="protein sequence ID" value="MDO1446900.1"/>
    <property type="molecule type" value="Genomic_DNA"/>
</dbReference>
<dbReference type="Pfam" id="PF02522">
    <property type="entry name" value="Antibiotic_NAT"/>
    <property type="match status" value="1"/>
</dbReference>
<dbReference type="InterPro" id="IPR003679">
    <property type="entry name" value="Amioglycoside_AcTrfase"/>
</dbReference>
<evidence type="ECO:0000256" key="1">
    <source>
        <dbReference type="ARBA" id="ARBA00006383"/>
    </source>
</evidence>
<keyword evidence="7" id="KW-1185">Reference proteome</keyword>
<keyword evidence="5" id="KW-0046">Antibiotic resistance</keyword>
<dbReference type="PANTHER" id="PTHR11104">
    <property type="entry name" value="AMINOGLYCOSIDE N3-ACETYLTRANSFERASE"/>
    <property type="match status" value="1"/>
</dbReference>
<evidence type="ECO:0000313" key="6">
    <source>
        <dbReference type="EMBL" id="MDO1446900.1"/>
    </source>
</evidence>
<comment type="catalytic activity">
    <reaction evidence="5">
        <text>a 2-deoxystreptamine antibiotic + acetyl-CoA = an N(3)-acetyl-2-deoxystreptamine antibiotic + CoA + H(+)</text>
        <dbReference type="Rhea" id="RHEA:12665"/>
        <dbReference type="ChEBI" id="CHEBI:15378"/>
        <dbReference type="ChEBI" id="CHEBI:57287"/>
        <dbReference type="ChEBI" id="CHEBI:57288"/>
        <dbReference type="ChEBI" id="CHEBI:57921"/>
        <dbReference type="ChEBI" id="CHEBI:77452"/>
        <dbReference type="EC" id="2.3.1.81"/>
    </reaction>
</comment>